<gene>
    <name evidence="1" type="ORF">FBZ89_13616</name>
</gene>
<dbReference type="PANTHER" id="PTHR33055">
    <property type="entry name" value="TRANSPOSASE FOR INSERTION SEQUENCE ELEMENT IS1111A"/>
    <property type="match status" value="1"/>
</dbReference>
<dbReference type="InterPro" id="IPR047650">
    <property type="entry name" value="Transpos_IS110"/>
</dbReference>
<sequence length="113" mass="12575">MCVNVWPARFARSSSVGAYLGLTPRRYTSGEIDLSSRNAGTRRSGPISMKRPNVLLTRIKKPSALQTWGLRIAKRSGFKKAKVAVARKLAVILHSMWCDGSEFRWMPEPDAVA</sequence>
<reference evidence="1 2" key="1">
    <citation type="submission" date="2019-06" db="EMBL/GenBank/DDBJ databases">
        <title>Genomic Encyclopedia of Type Strains, Phase IV (KMG-V): Genome sequencing to study the core and pangenomes of soil and plant-associated prokaryotes.</title>
        <authorList>
            <person name="Whitman W."/>
        </authorList>
    </citation>
    <scope>NUCLEOTIDE SEQUENCE [LARGE SCALE GENOMIC DNA]</scope>
    <source>
        <strain evidence="1 2">BR 11880</strain>
    </source>
</reference>
<name>A0A560EL40_9PROT</name>
<evidence type="ECO:0008006" key="3">
    <source>
        <dbReference type="Google" id="ProtNLM"/>
    </source>
</evidence>
<dbReference type="EMBL" id="VITN01000036">
    <property type="protein sequence ID" value="TWB10079.1"/>
    <property type="molecule type" value="Genomic_DNA"/>
</dbReference>
<comment type="caution">
    <text evidence="1">The sequence shown here is derived from an EMBL/GenBank/DDBJ whole genome shotgun (WGS) entry which is preliminary data.</text>
</comment>
<dbReference type="PANTHER" id="PTHR33055:SF3">
    <property type="entry name" value="PUTATIVE TRANSPOSASE FOR IS117-RELATED"/>
    <property type="match status" value="1"/>
</dbReference>
<dbReference type="AlphaFoldDB" id="A0A560EL40"/>
<accession>A0A560EL40</accession>
<organism evidence="1 2">
    <name type="scientific">Nitrospirillum amazonense</name>
    <dbReference type="NCBI Taxonomy" id="28077"/>
    <lineage>
        <taxon>Bacteria</taxon>
        <taxon>Pseudomonadati</taxon>
        <taxon>Pseudomonadota</taxon>
        <taxon>Alphaproteobacteria</taxon>
        <taxon>Rhodospirillales</taxon>
        <taxon>Azospirillaceae</taxon>
        <taxon>Nitrospirillum</taxon>
    </lineage>
</organism>
<protein>
    <recommendedName>
        <fullName evidence="3">Transposase IS116/IS110/IS902 family protein</fullName>
    </recommendedName>
</protein>
<evidence type="ECO:0000313" key="2">
    <source>
        <dbReference type="Proteomes" id="UP000319859"/>
    </source>
</evidence>
<evidence type="ECO:0000313" key="1">
    <source>
        <dbReference type="EMBL" id="TWB10079.1"/>
    </source>
</evidence>
<dbReference type="Proteomes" id="UP000319859">
    <property type="component" value="Unassembled WGS sequence"/>
</dbReference>
<proteinExistence type="predicted"/>